<accession>A0A1Z4EXX3</accession>
<evidence type="ECO:0000256" key="1">
    <source>
        <dbReference type="ARBA" id="ARBA00022603"/>
    </source>
</evidence>
<name>A0A1Z4EXX3_9MYCO</name>
<dbReference type="GO" id="GO:0032259">
    <property type="term" value="P:methylation"/>
    <property type="evidence" value="ECO:0007669"/>
    <property type="project" value="UniProtKB-KW"/>
</dbReference>
<dbReference type="KEGG" id="mste:MSTE_02480"/>
<evidence type="ECO:0000313" key="6">
    <source>
        <dbReference type="Proteomes" id="UP000217954"/>
    </source>
</evidence>
<evidence type="ECO:0000259" key="4">
    <source>
        <dbReference type="Pfam" id="PF13649"/>
    </source>
</evidence>
<feature type="domain" description="Methyltransferase" evidence="4">
    <location>
        <begin position="59"/>
        <end position="153"/>
    </location>
</feature>
<dbReference type="GO" id="GO:0008168">
    <property type="term" value="F:methyltransferase activity"/>
    <property type="evidence" value="ECO:0007669"/>
    <property type="project" value="UniProtKB-KW"/>
</dbReference>
<dbReference type="InterPro" id="IPR029063">
    <property type="entry name" value="SAM-dependent_MTases_sf"/>
</dbReference>
<dbReference type="AlphaFoldDB" id="A0A1Z4EXX3"/>
<dbReference type="PANTHER" id="PTHR43464:SF19">
    <property type="entry name" value="UBIQUINONE BIOSYNTHESIS O-METHYLTRANSFERASE, MITOCHONDRIAL"/>
    <property type="match status" value="1"/>
</dbReference>
<reference evidence="6" key="1">
    <citation type="journal article" date="2017" name="Genome Announc.">
        <title>Complete Genome Sequence of Mycobacterium stephanolepidis.</title>
        <authorList>
            <person name="Fukano H."/>
            <person name="Yoshida M."/>
            <person name="Katayama Y."/>
            <person name="Omatsu T."/>
            <person name="Mizutani T."/>
            <person name="Kurata O."/>
            <person name="Wada S."/>
            <person name="Hoshino Y."/>
        </authorList>
    </citation>
    <scope>NUCLEOTIDE SEQUENCE [LARGE SCALE GENOMIC DNA]</scope>
    <source>
        <strain evidence="6">NJB0901</strain>
    </source>
</reference>
<dbReference type="EMBL" id="AP018165">
    <property type="protein sequence ID" value="BAX97791.1"/>
    <property type="molecule type" value="Genomic_DNA"/>
</dbReference>
<keyword evidence="3" id="KW-0949">S-adenosyl-L-methionine</keyword>
<evidence type="ECO:0000256" key="3">
    <source>
        <dbReference type="ARBA" id="ARBA00022691"/>
    </source>
</evidence>
<dbReference type="Proteomes" id="UP000217954">
    <property type="component" value="Chromosome"/>
</dbReference>
<dbReference type="Pfam" id="PF13649">
    <property type="entry name" value="Methyltransf_25"/>
    <property type="match status" value="1"/>
</dbReference>
<evidence type="ECO:0000313" key="5">
    <source>
        <dbReference type="EMBL" id="BAX97791.1"/>
    </source>
</evidence>
<sequence>MDIAPNIGNMPTFDVNAVDWDELYKGEAVYAPGDPGWNIGEMQPEIAALHRQGRFESPILDSGCGVGLTSLKLAGHGYQVVGLDLSGSAIDKAQRAAAQLGLDAIFNTADLTADTGYHHYFNTVIDGLVFHCLPDELRESYVRSLAQALRPGGKFFALVFATEAFPPDAGFGPRPFTEQQLHSIVGRHLVIDEIRRARAWVNVPSQLPEGFEYRGVTIGSDGRAQLPAWLVSAHRSL</sequence>
<dbReference type="SUPFAM" id="SSF53335">
    <property type="entry name" value="S-adenosyl-L-methionine-dependent methyltransferases"/>
    <property type="match status" value="1"/>
</dbReference>
<dbReference type="CDD" id="cd02440">
    <property type="entry name" value="AdoMet_MTases"/>
    <property type="match status" value="1"/>
</dbReference>
<dbReference type="PANTHER" id="PTHR43464">
    <property type="entry name" value="METHYLTRANSFERASE"/>
    <property type="match status" value="1"/>
</dbReference>
<reference evidence="5 6" key="2">
    <citation type="journal article" date="2017" name="Int. J. Syst. Evol. Microbiol.">
        <title>Mycobacterium stephanolepidis sp. nov., a rapidly growing species related to Mycobacterium chelonae, isolated from marine teleost fish, Stephanolepis cirrhifer.</title>
        <authorList>
            <person name="Fukano H."/>
            <person name="Wada S."/>
            <person name="Kurata O."/>
            <person name="Katayama K."/>
            <person name="Fujiwara N."/>
            <person name="Hoshino Y."/>
        </authorList>
    </citation>
    <scope>NUCLEOTIDE SEQUENCE [LARGE SCALE GENOMIC DNA]</scope>
    <source>
        <strain evidence="5 6">NJB0901</strain>
    </source>
</reference>
<keyword evidence="1" id="KW-0489">Methyltransferase</keyword>
<keyword evidence="6" id="KW-1185">Reference proteome</keyword>
<organism evidence="5 6">
    <name type="scientific">[Mycobacterium] stephanolepidis</name>
    <dbReference type="NCBI Taxonomy" id="1520670"/>
    <lineage>
        <taxon>Bacteria</taxon>
        <taxon>Bacillati</taxon>
        <taxon>Actinomycetota</taxon>
        <taxon>Actinomycetes</taxon>
        <taxon>Mycobacteriales</taxon>
        <taxon>Mycobacteriaceae</taxon>
        <taxon>Mycobacteroides</taxon>
    </lineage>
</organism>
<evidence type="ECO:0000256" key="2">
    <source>
        <dbReference type="ARBA" id="ARBA00022679"/>
    </source>
</evidence>
<protein>
    <recommendedName>
        <fullName evidence="4">Methyltransferase domain-containing protein</fullName>
    </recommendedName>
</protein>
<keyword evidence="2" id="KW-0808">Transferase</keyword>
<dbReference type="InterPro" id="IPR041698">
    <property type="entry name" value="Methyltransf_25"/>
</dbReference>
<gene>
    <name evidence="5" type="ORF">MSTE_02480</name>
</gene>
<proteinExistence type="predicted"/>
<dbReference type="Gene3D" id="3.40.50.150">
    <property type="entry name" value="Vaccinia Virus protein VP39"/>
    <property type="match status" value="1"/>
</dbReference>